<dbReference type="GO" id="GO:0010277">
    <property type="term" value="F:chlorophyllide a oxygenase activity"/>
    <property type="evidence" value="ECO:0007669"/>
    <property type="project" value="InterPro"/>
</dbReference>
<evidence type="ECO:0000256" key="7">
    <source>
        <dbReference type="ARBA" id="ARBA00022528"/>
    </source>
</evidence>
<dbReference type="Gene3D" id="1.10.520.10">
    <property type="match status" value="1"/>
</dbReference>
<evidence type="ECO:0000256" key="8">
    <source>
        <dbReference type="ARBA" id="ARBA00022559"/>
    </source>
</evidence>
<evidence type="ECO:0000256" key="20">
    <source>
        <dbReference type="ARBA" id="ARBA00023324"/>
    </source>
</evidence>
<dbReference type="PANTHER" id="PTHR21266:SF29">
    <property type="entry name" value="PROTEIN TIC 55, CHLOROPLASTIC"/>
    <property type="match status" value="1"/>
</dbReference>
<dbReference type="EMBL" id="KV007458">
    <property type="protein sequence ID" value="KZV31680.1"/>
    <property type="molecule type" value="Genomic_DNA"/>
</dbReference>
<comment type="subcellular location">
    <subcellularLocation>
        <location evidence="3">Plastid</location>
        <location evidence="3">Chloroplast</location>
    </subcellularLocation>
</comment>
<keyword evidence="26" id="KW-0472">Membrane</keyword>
<comment type="cofactor">
    <cofactor evidence="22">
        <name>Ca(2+)</name>
        <dbReference type="ChEBI" id="CHEBI:29108"/>
    </cofactor>
    <text evidence="22">Binds 2 calcium ions per subunit.</text>
</comment>
<evidence type="ECO:0000256" key="15">
    <source>
        <dbReference type="ARBA" id="ARBA00023002"/>
    </source>
</evidence>
<dbReference type="PANTHER" id="PTHR21266">
    <property type="entry name" value="IRON-SULFUR DOMAIN CONTAINING PROTEIN"/>
    <property type="match status" value="1"/>
</dbReference>
<evidence type="ECO:0000256" key="22">
    <source>
        <dbReference type="PIRSR" id="PIRSR600823-3"/>
    </source>
</evidence>
<dbReference type="GO" id="GO:0046872">
    <property type="term" value="F:metal ion binding"/>
    <property type="evidence" value="ECO:0007669"/>
    <property type="project" value="UniProtKB-KW"/>
</dbReference>
<evidence type="ECO:0000313" key="30">
    <source>
        <dbReference type="Proteomes" id="UP000250235"/>
    </source>
</evidence>
<feature type="binding site" evidence="22">
    <location>
        <position position="601"/>
    </location>
    <ligand>
        <name>Ca(2+)</name>
        <dbReference type="ChEBI" id="CHEBI:29108"/>
        <label>1</label>
    </ligand>
</feature>
<accession>A0A2Z7BBQ5</accession>
<dbReference type="Gene3D" id="2.102.10.10">
    <property type="entry name" value="Rieske [2Fe-2S] iron-sulphur domain"/>
    <property type="match status" value="1"/>
</dbReference>
<dbReference type="Pfam" id="PF08417">
    <property type="entry name" value="PaO"/>
    <property type="match status" value="1"/>
</dbReference>
<evidence type="ECO:0000256" key="13">
    <source>
        <dbReference type="ARBA" id="ARBA00022837"/>
    </source>
</evidence>
<comment type="function">
    <text evidence="2">Removal of H(2)O(2), oxidation of toxic reductants, biosynthesis and degradation of lignin, suberization, auxin catabolism, response to environmental stresses such as wounding, pathogen attack and oxidative stress. These functions might be dependent on each isozyme/isoform in each plant tissue.</text>
</comment>
<evidence type="ECO:0000256" key="11">
    <source>
        <dbReference type="ARBA" id="ARBA00022714"/>
    </source>
</evidence>
<keyword evidence="10" id="KW-0934">Plastid</keyword>
<dbReference type="PRINTS" id="PR00458">
    <property type="entry name" value="PEROXIDASE"/>
</dbReference>
<dbReference type="Pfam" id="PF00141">
    <property type="entry name" value="peroxidase"/>
    <property type="match status" value="1"/>
</dbReference>
<evidence type="ECO:0000256" key="26">
    <source>
        <dbReference type="SAM" id="Phobius"/>
    </source>
</evidence>
<keyword evidence="12 22" id="KW-0479">Metal-binding</keyword>
<evidence type="ECO:0000256" key="25">
    <source>
        <dbReference type="SAM" id="MobiDB-lite"/>
    </source>
</evidence>
<evidence type="ECO:0000256" key="1">
    <source>
        <dbReference type="ARBA" id="ARBA00000189"/>
    </source>
</evidence>
<evidence type="ECO:0000256" key="4">
    <source>
        <dbReference type="ARBA" id="ARBA00006873"/>
    </source>
</evidence>
<dbReference type="Gene3D" id="1.10.420.10">
    <property type="entry name" value="Peroxidase, domain 2"/>
    <property type="match status" value="1"/>
</dbReference>
<evidence type="ECO:0000256" key="9">
    <source>
        <dbReference type="ARBA" id="ARBA00022617"/>
    </source>
</evidence>
<dbReference type="SUPFAM" id="SSF50022">
    <property type="entry name" value="ISP domain"/>
    <property type="match status" value="1"/>
</dbReference>
<dbReference type="FunFam" id="1.10.420.10:FF:000001">
    <property type="entry name" value="Peroxidase"/>
    <property type="match status" value="1"/>
</dbReference>
<dbReference type="Gene3D" id="3.90.380.10">
    <property type="entry name" value="Naphthalene 1,2-dioxygenase Alpha Subunit, Chain A, domain 1"/>
    <property type="match status" value="1"/>
</dbReference>
<evidence type="ECO:0000256" key="19">
    <source>
        <dbReference type="ARBA" id="ARBA00023180"/>
    </source>
</evidence>
<dbReference type="InterPro" id="IPR050584">
    <property type="entry name" value="Cholesterol_7-desaturase"/>
</dbReference>
<dbReference type="InterPro" id="IPR002016">
    <property type="entry name" value="Haem_peroxidase"/>
</dbReference>
<feature type="disulfide bond" evidence="24">
    <location>
        <begin position="731"/>
        <end position="765"/>
    </location>
</feature>
<dbReference type="GO" id="GO:0042744">
    <property type="term" value="P:hydrogen peroxide catabolic process"/>
    <property type="evidence" value="ECO:0007669"/>
    <property type="project" value="UniProtKB-KW"/>
</dbReference>
<dbReference type="InterPro" id="IPR017941">
    <property type="entry name" value="Rieske_2Fe-2S"/>
</dbReference>
<evidence type="ECO:0000256" key="16">
    <source>
        <dbReference type="ARBA" id="ARBA00023004"/>
    </source>
</evidence>
<comment type="cofactor">
    <cofactor evidence="22">
        <name>heme b</name>
        <dbReference type="ChEBI" id="CHEBI:60344"/>
    </cofactor>
    <text evidence="22">Binds 1 heme b (iron(II)-protoporphyrin IX) group per subunit.</text>
</comment>
<evidence type="ECO:0000256" key="24">
    <source>
        <dbReference type="PIRSR" id="PIRSR600823-5"/>
    </source>
</evidence>
<dbReference type="GO" id="GO:0140825">
    <property type="term" value="F:lactoperoxidase activity"/>
    <property type="evidence" value="ECO:0007669"/>
    <property type="project" value="UniProtKB-EC"/>
</dbReference>
<dbReference type="InterPro" id="IPR010255">
    <property type="entry name" value="Haem_peroxidase_sf"/>
</dbReference>
<dbReference type="CDD" id="cd00693">
    <property type="entry name" value="secretory_peroxidase"/>
    <property type="match status" value="1"/>
</dbReference>
<feature type="domain" description="Rieske" evidence="28">
    <location>
        <begin position="105"/>
        <end position="210"/>
    </location>
</feature>
<proteinExistence type="inferred from homology"/>
<dbReference type="FunFam" id="1.10.520.10:FF:000008">
    <property type="entry name" value="Peroxidase"/>
    <property type="match status" value="1"/>
</dbReference>
<gene>
    <name evidence="29" type="ORF">F511_00484</name>
</gene>
<dbReference type="PROSITE" id="PS51296">
    <property type="entry name" value="RIESKE"/>
    <property type="match status" value="1"/>
</dbReference>
<keyword evidence="26" id="KW-1133">Transmembrane helix</keyword>
<dbReference type="InterPro" id="IPR033905">
    <property type="entry name" value="Secretory_peroxidase"/>
</dbReference>
<feature type="binding site" evidence="22">
    <location>
        <position position="611"/>
    </location>
    <ligand>
        <name>Ca(2+)</name>
        <dbReference type="ChEBI" id="CHEBI:29108"/>
        <label>1</label>
    </ligand>
</feature>
<dbReference type="OrthoDB" id="426882at2759"/>
<feature type="site" description="Transition state stabilizer" evidence="23">
    <location>
        <position position="596"/>
    </location>
</feature>
<reference evidence="29 30" key="1">
    <citation type="journal article" date="2015" name="Proc. Natl. Acad. Sci. U.S.A.">
        <title>The resurrection genome of Boea hygrometrica: A blueprint for survival of dehydration.</title>
        <authorList>
            <person name="Xiao L."/>
            <person name="Yang G."/>
            <person name="Zhang L."/>
            <person name="Yang X."/>
            <person name="Zhao S."/>
            <person name="Ji Z."/>
            <person name="Zhou Q."/>
            <person name="Hu M."/>
            <person name="Wang Y."/>
            <person name="Chen M."/>
            <person name="Xu Y."/>
            <person name="Jin H."/>
            <person name="Xiao X."/>
            <person name="Hu G."/>
            <person name="Bao F."/>
            <person name="Hu Y."/>
            <person name="Wan P."/>
            <person name="Li L."/>
            <person name="Deng X."/>
            <person name="Kuang T."/>
            <person name="Xiang C."/>
            <person name="Zhu J.K."/>
            <person name="Oliver M.J."/>
            <person name="He Y."/>
        </authorList>
    </citation>
    <scope>NUCLEOTIDE SEQUENCE [LARGE SCALE GENOMIC DNA]</scope>
    <source>
        <strain evidence="30">cv. XS01</strain>
    </source>
</reference>
<keyword evidence="11" id="KW-0001">2Fe-2S</keyword>
<evidence type="ECO:0000256" key="14">
    <source>
        <dbReference type="ARBA" id="ARBA00022946"/>
    </source>
</evidence>
<dbReference type="InterPro" id="IPR036922">
    <property type="entry name" value="Rieske_2Fe-2S_sf"/>
</dbReference>
<evidence type="ECO:0000256" key="5">
    <source>
        <dbReference type="ARBA" id="ARBA00012313"/>
    </source>
</evidence>
<feature type="binding site" evidence="22">
    <location>
        <position position="787"/>
    </location>
    <ligand>
        <name>Ca(2+)</name>
        <dbReference type="ChEBI" id="CHEBI:29108"/>
        <label>2</label>
    </ligand>
</feature>
<feature type="domain" description="Plant heme peroxidase family profile" evidence="27">
    <location>
        <begin position="559"/>
        <end position="835"/>
    </location>
</feature>
<keyword evidence="26" id="KW-0812">Transmembrane</keyword>
<feature type="transmembrane region" description="Helical" evidence="26">
    <location>
        <begin position="527"/>
        <end position="548"/>
    </location>
</feature>
<keyword evidence="14" id="KW-0809">Transit peptide</keyword>
<feature type="transmembrane region" description="Helical" evidence="26">
    <location>
        <begin position="501"/>
        <end position="520"/>
    </location>
</feature>
<feature type="binding site" evidence="22">
    <location>
        <position position="725"/>
    </location>
    <ligand>
        <name>Ca(2+)</name>
        <dbReference type="ChEBI" id="CHEBI:29108"/>
        <label>2</label>
    </ligand>
</feature>
<dbReference type="GO" id="GO:0045036">
    <property type="term" value="P:protein targeting to chloroplast"/>
    <property type="evidence" value="ECO:0007669"/>
    <property type="project" value="TreeGrafter"/>
</dbReference>
<evidence type="ECO:0000256" key="10">
    <source>
        <dbReference type="ARBA" id="ARBA00022640"/>
    </source>
</evidence>
<evidence type="ECO:0000259" key="27">
    <source>
        <dbReference type="PROSITE" id="PS50873"/>
    </source>
</evidence>
<keyword evidence="9" id="KW-0349">Heme</keyword>
<feature type="binding site" evidence="22">
    <location>
        <position position="607"/>
    </location>
    <ligand>
        <name>Ca(2+)</name>
        <dbReference type="ChEBI" id="CHEBI:29108"/>
        <label>1</label>
    </ligand>
</feature>
<keyword evidence="19" id="KW-0325">Glycoprotein</keyword>
<dbReference type="PROSITE" id="PS50873">
    <property type="entry name" value="PEROXIDASE_4"/>
    <property type="match status" value="1"/>
</dbReference>
<evidence type="ECO:0000256" key="3">
    <source>
        <dbReference type="ARBA" id="ARBA00004229"/>
    </source>
</evidence>
<evidence type="ECO:0000256" key="17">
    <source>
        <dbReference type="ARBA" id="ARBA00023014"/>
    </source>
</evidence>
<evidence type="ECO:0000259" key="28">
    <source>
        <dbReference type="PROSITE" id="PS51296"/>
    </source>
</evidence>
<keyword evidence="15" id="KW-0560">Oxidoreductase</keyword>
<evidence type="ECO:0000256" key="6">
    <source>
        <dbReference type="ARBA" id="ARBA00022525"/>
    </source>
</evidence>
<dbReference type="PROSITE" id="PS00435">
    <property type="entry name" value="PEROXIDASE_1"/>
    <property type="match status" value="1"/>
</dbReference>
<dbReference type="GO" id="GO:0006979">
    <property type="term" value="P:response to oxidative stress"/>
    <property type="evidence" value="ECO:0007669"/>
    <property type="project" value="InterPro"/>
</dbReference>
<keyword evidence="17" id="KW-0411">Iron-sulfur</keyword>
<dbReference type="SUPFAM" id="SSF55961">
    <property type="entry name" value="Bet v1-like"/>
    <property type="match status" value="1"/>
</dbReference>
<dbReference type="SUPFAM" id="SSF48113">
    <property type="entry name" value="Heme-dependent peroxidases"/>
    <property type="match status" value="1"/>
</dbReference>
<keyword evidence="30" id="KW-1185">Reference proteome</keyword>
<dbReference type="InterPro" id="IPR019793">
    <property type="entry name" value="Peroxidases_heam-ligand_BS"/>
</dbReference>
<feature type="binding site" evidence="22">
    <location>
        <position position="604"/>
    </location>
    <ligand>
        <name>Ca(2+)</name>
        <dbReference type="ChEBI" id="CHEBI:29108"/>
        <label>1</label>
    </ligand>
</feature>
<evidence type="ECO:0000256" key="23">
    <source>
        <dbReference type="PIRSR" id="PIRSR600823-4"/>
    </source>
</evidence>
<dbReference type="AlphaFoldDB" id="A0A2Z7BBQ5"/>
<dbReference type="EC" id="1.11.1.7" evidence="5"/>
<feature type="disulfide bond" evidence="24">
    <location>
        <begin position="602"/>
        <end position="608"/>
    </location>
</feature>
<feature type="binding site" evidence="22">
    <location>
        <position position="779"/>
    </location>
    <ligand>
        <name>Ca(2+)</name>
        <dbReference type="ChEBI" id="CHEBI:29108"/>
        <label>2</label>
    </ligand>
</feature>
<evidence type="ECO:0000313" key="29">
    <source>
        <dbReference type="EMBL" id="KZV31680.1"/>
    </source>
</evidence>
<comment type="similarity">
    <text evidence="4">Belongs to the peroxidase family. Ascorbate peroxidase subfamily.</text>
</comment>
<feature type="active site" description="Proton acceptor" evidence="21">
    <location>
        <position position="600"/>
    </location>
</feature>
<keyword evidence="6" id="KW-0964">Secreted</keyword>
<feature type="disulfide bond" evidence="24">
    <location>
        <begin position="569"/>
        <end position="646"/>
    </location>
</feature>
<keyword evidence="7" id="KW-0150">Chloroplast</keyword>
<feature type="binding site" evidence="22">
    <location>
        <position position="620"/>
    </location>
    <ligand>
        <name>Ca(2+)</name>
        <dbReference type="ChEBI" id="CHEBI:29108"/>
        <label>1</label>
    </ligand>
</feature>
<evidence type="ECO:0000256" key="2">
    <source>
        <dbReference type="ARBA" id="ARBA00002322"/>
    </source>
</evidence>
<feature type="region of interest" description="Disordered" evidence="25">
    <location>
        <begin position="29"/>
        <end position="49"/>
    </location>
</feature>
<keyword evidence="16 22" id="KW-0408">Iron</keyword>
<dbReference type="Proteomes" id="UP000250235">
    <property type="component" value="Unassembled WGS sequence"/>
</dbReference>
<keyword evidence="18 24" id="KW-1015">Disulfide bond</keyword>
<comment type="catalytic activity">
    <reaction evidence="1">
        <text>2 a phenolic donor + H2O2 = 2 a phenolic radical donor + 2 H2O</text>
        <dbReference type="Rhea" id="RHEA:56136"/>
        <dbReference type="ChEBI" id="CHEBI:15377"/>
        <dbReference type="ChEBI" id="CHEBI:16240"/>
        <dbReference type="ChEBI" id="CHEBI:139520"/>
        <dbReference type="ChEBI" id="CHEBI:139521"/>
        <dbReference type="EC" id="1.11.1.7"/>
    </reaction>
</comment>
<keyword evidence="8" id="KW-0575">Peroxidase</keyword>
<dbReference type="GO" id="GO:0009507">
    <property type="term" value="C:chloroplast"/>
    <property type="evidence" value="ECO:0007669"/>
    <property type="project" value="UniProtKB-SubCell"/>
</dbReference>
<organism evidence="29 30">
    <name type="scientific">Dorcoceras hygrometricum</name>
    <dbReference type="NCBI Taxonomy" id="472368"/>
    <lineage>
        <taxon>Eukaryota</taxon>
        <taxon>Viridiplantae</taxon>
        <taxon>Streptophyta</taxon>
        <taxon>Embryophyta</taxon>
        <taxon>Tracheophyta</taxon>
        <taxon>Spermatophyta</taxon>
        <taxon>Magnoliopsida</taxon>
        <taxon>eudicotyledons</taxon>
        <taxon>Gunneridae</taxon>
        <taxon>Pentapetalae</taxon>
        <taxon>asterids</taxon>
        <taxon>lamiids</taxon>
        <taxon>Lamiales</taxon>
        <taxon>Gesneriaceae</taxon>
        <taxon>Didymocarpoideae</taxon>
        <taxon>Trichosporeae</taxon>
        <taxon>Loxocarpinae</taxon>
        <taxon>Dorcoceras</taxon>
    </lineage>
</organism>
<evidence type="ECO:0000256" key="12">
    <source>
        <dbReference type="ARBA" id="ARBA00022723"/>
    </source>
</evidence>
<keyword evidence="20" id="KW-0376">Hydrogen peroxide</keyword>
<dbReference type="PRINTS" id="PR00461">
    <property type="entry name" value="PLPEROXIDASE"/>
</dbReference>
<name>A0A2Z7BBQ5_9LAMI</name>
<dbReference type="Pfam" id="PF00355">
    <property type="entry name" value="Rieske"/>
    <property type="match status" value="1"/>
</dbReference>
<feature type="binding site" description="axial binding residue" evidence="22">
    <location>
        <position position="724"/>
    </location>
    <ligand>
        <name>heme b</name>
        <dbReference type="ChEBI" id="CHEBI:60344"/>
    </ligand>
    <ligandPart>
        <name>Fe</name>
        <dbReference type="ChEBI" id="CHEBI:18248"/>
    </ligandPart>
</feature>
<dbReference type="InterPro" id="IPR000823">
    <property type="entry name" value="Peroxidase_pln"/>
</dbReference>
<protein>
    <recommendedName>
        <fullName evidence="5">peroxidase</fullName>
        <ecNumber evidence="5">1.11.1.7</ecNumber>
    </recommendedName>
</protein>
<dbReference type="GO" id="GO:0051537">
    <property type="term" value="F:2 iron, 2 sulfur cluster binding"/>
    <property type="evidence" value="ECO:0007669"/>
    <property type="project" value="UniProtKB-KW"/>
</dbReference>
<feature type="binding site" evidence="22">
    <location>
        <position position="782"/>
    </location>
    <ligand>
        <name>Ca(2+)</name>
        <dbReference type="ChEBI" id="CHEBI:29108"/>
        <label>2</label>
    </ligand>
</feature>
<sequence length="835" mass="93568">MAVLQLPPFFSDTPLPKITTFSHLRPVHKKPTKRKAIVSSDPSQNPPPFRQERIKRGGHKLNAIAKEVGLNLQDGGDQSVIFGASNQEEVTGQRDVVKYDWTEEWYPLYLSKDVPDDTPLGLTVYDKQVVLYRDGTGELRCYEDRCPHRLAKLSEGQLFDGRLECLYHGWQFDENGKCVKIPQLTSGAKIPQSACLKPYEVKDSQGVIWIWMSNKTPPNFEKIPWFENFDRPGFRDISTIHELPYDHSILLENLMDPAHVPISHDRTDFTAKREDASSLFFEVTERTDRGFAGWWGREKDRSTPNYIPNFLRFEAPCVLQNNREIIDKNGEKHYFSGLFLCRPSGQGKSMLIVRFGNTRKPSMLLRLFPQWYLHQNAGKVFEQDMGFLSSQNEILMKEKVPTKELYINLRSSDTWVAEYRKWMDKVGHGMPYYFGHSTLSLPEYPAVIEHAPAGLVANLSASQPAKGGIGTMHAPNPANRYFRHVIHCKECMTTVKAFRTWKNIFSVAALISTALAILVAGRQWKAVLLFSASLCMVGIHLCSTVITMNTTNFIRTHRSLSFGFYTVSCPTAEIMVKNTVRAASSVDRTVPGKLLRLLFHDCFVEVGCDASVLLQGNGTERSDPANKSLDGFSVIDSAKRVLEIFCTGTVSCADILALAARDAVELSGGPSIQIPTGRRDGRSSLAANVRPNIIDTSFTLSEMAKVFSSKGLSLDDLVALSGAHTIGLAHCDSFNERFKVDSNGKLVPIDKSLNEQYAAQLTKMCPAGTRDDSIKVNNDPGTPLQFDNQYYNNLLEQKGLFSSDSNLLNDETTRSRVAEFANDQDSFSRAGVHLF</sequence>
<keyword evidence="13 22" id="KW-0106">Calcium</keyword>
<dbReference type="InterPro" id="IPR013626">
    <property type="entry name" value="PaO"/>
</dbReference>
<evidence type="ECO:0000256" key="21">
    <source>
        <dbReference type="PIRSR" id="PIRSR600823-1"/>
    </source>
</evidence>
<dbReference type="GO" id="GO:0020037">
    <property type="term" value="F:heme binding"/>
    <property type="evidence" value="ECO:0007669"/>
    <property type="project" value="InterPro"/>
</dbReference>
<evidence type="ECO:0000256" key="18">
    <source>
        <dbReference type="ARBA" id="ARBA00023157"/>
    </source>
</evidence>
<feature type="binding site" evidence="22">
    <location>
        <position position="609"/>
    </location>
    <ligand>
        <name>Ca(2+)</name>
        <dbReference type="ChEBI" id="CHEBI:29108"/>
        <label>1</label>
    </ligand>
</feature>